<organism evidence="1 2">
    <name type="scientific">Nocardia callitridis</name>
    <dbReference type="NCBI Taxonomy" id="648753"/>
    <lineage>
        <taxon>Bacteria</taxon>
        <taxon>Bacillati</taxon>
        <taxon>Actinomycetota</taxon>
        <taxon>Actinomycetes</taxon>
        <taxon>Mycobacteriales</taxon>
        <taxon>Nocardiaceae</taxon>
        <taxon>Nocardia</taxon>
    </lineage>
</organism>
<keyword evidence="2" id="KW-1185">Reference proteome</keyword>
<dbReference type="RefSeq" id="WP_345498343.1">
    <property type="nucleotide sequence ID" value="NZ_BAABJM010000006.1"/>
</dbReference>
<evidence type="ECO:0000313" key="2">
    <source>
        <dbReference type="Proteomes" id="UP001500603"/>
    </source>
</evidence>
<name>A0ABP9KUY1_9NOCA</name>
<reference evidence="2" key="1">
    <citation type="journal article" date="2019" name="Int. J. Syst. Evol. Microbiol.">
        <title>The Global Catalogue of Microorganisms (GCM) 10K type strain sequencing project: providing services to taxonomists for standard genome sequencing and annotation.</title>
        <authorList>
            <consortium name="The Broad Institute Genomics Platform"/>
            <consortium name="The Broad Institute Genome Sequencing Center for Infectious Disease"/>
            <person name="Wu L."/>
            <person name="Ma J."/>
        </authorList>
    </citation>
    <scope>NUCLEOTIDE SEQUENCE [LARGE SCALE GENOMIC DNA]</scope>
    <source>
        <strain evidence="2">JCM 18298</strain>
    </source>
</reference>
<protein>
    <submittedName>
        <fullName evidence="1">Uncharacterized protein</fullName>
    </submittedName>
</protein>
<proteinExistence type="predicted"/>
<dbReference type="Proteomes" id="UP001500603">
    <property type="component" value="Unassembled WGS sequence"/>
</dbReference>
<dbReference type="EMBL" id="BAABJM010000006">
    <property type="protein sequence ID" value="GAA5064231.1"/>
    <property type="molecule type" value="Genomic_DNA"/>
</dbReference>
<accession>A0ABP9KUY1</accession>
<comment type="caution">
    <text evidence="1">The sequence shown here is derived from an EMBL/GenBank/DDBJ whole genome shotgun (WGS) entry which is preliminary data.</text>
</comment>
<evidence type="ECO:0000313" key="1">
    <source>
        <dbReference type="EMBL" id="GAA5064231.1"/>
    </source>
</evidence>
<gene>
    <name evidence="1" type="ORF">GCM10023318_49950</name>
</gene>
<sequence length="57" mass="6332">MTEALRVCVELAGRSIEAGVAYFTHRGALTTAFRYSHDYLRLPGAYELDPALPLYQG</sequence>